<reference evidence="4 5" key="1">
    <citation type="journal article" date="2016" name="DNA Res.">
        <title>The draft genome of MD-2 pineapple using hybrid error correction of long reads.</title>
        <authorList>
            <person name="Redwan R.M."/>
            <person name="Saidin A."/>
            <person name="Kumar S.V."/>
        </authorList>
    </citation>
    <scope>NUCLEOTIDE SEQUENCE [LARGE SCALE GENOMIC DNA]</scope>
    <source>
        <strain evidence="5">cv. MD2</strain>
        <tissue evidence="4">Leaf</tissue>
    </source>
</reference>
<dbReference type="GO" id="GO:0034517">
    <property type="term" value="P:ribophagy"/>
    <property type="evidence" value="ECO:0007669"/>
    <property type="project" value="TreeGrafter"/>
</dbReference>
<dbReference type="InterPro" id="IPR040040">
    <property type="entry name" value="ATG11"/>
</dbReference>
<sequence>MISFGHFAAHDLAAFVWNSTGTCEAINRDCSKYSLSEESIALLAGKQSSRPLYIIGKVVHIERRIAGPLVSPRPDLPVGCVLFSSICCANFKCDSKSTIDSGSGLRLADSFVV</sequence>
<dbReference type="Pfam" id="PF10377">
    <property type="entry name" value="ATG11"/>
    <property type="match status" value="1"/>
</dbReference>
<comment type="caution">
    <text evidence="4">The sequence shown here is derived from an EMBL/GenBank/DDBJ whole genome shotgun (WGS) entry which is preliminary data.</text>
</comment>
<feature type="domain" description="Autophagy-related protein 11 C-terminal" evidence="3">
    <location>
        <begin position="2"/>
        <end position="67"/>
    </location>
</feature>
<organism evidence="4 5">
    <name type="scientific">Ananas comosus</name>
    <name type="common">Pineapple</name>
    <name type="synonym">Ananas ananas</name>
    <dbReference type="NCBI Taxonomy" id="4615"/>
    <lineage>
        <taxon>Eukaryota</taxon>
        <taxon>Viridiplantae</taxon>
        <taxon>Streptophyta</taxon>
        <taxon>Embryophyta</taxon>
        <taxon>Tracheophyta</taxon>
        <taxon>Spermatophyta</taxon>
        <taxon>Magnoliopsida</taxon>
        <taxon>Liliopsida</taxon>
        <taxon>Poales</taxon>
        <taxon>Bromeliaceae</taxon>
        <taxon>Bromelioideae</taxon>
        <taxon>Ananas</taxon>
    </lineage>
</organism>
<accession>A0A199V0F6</accession>
<dbReference type="InterPro" id="IPR019460">
    <property type="entry name" value="Atg11_C"/>
</dbReference>
<dbReference type="Proteomes" id="UP000092600">
    <property type="component" value="Unassembled WGS sequence"/>
</dbReference>
<evidence type="ECO:0000259" key="3">
    <source>
        <dbReference type="Pfam" id="PF10377"/>
    </source>
</evidence>
<proteinExistence type="predicted"/>
<dbReference type="GO" id="GO:0034727">
    <property type="term" value="P:piecemeal microautophagy of the nucleus"/>
    <property type="evidence" value="ECO:0007669"/>
    <property type="project" value="TreeGrafter"/>
</dbReference>
<evidence type="ECO:0000256" key="1">
    <source>
        <dbReference type="ARBA" id="ARBA00023006"/>
    </source>
</evidence>
<protein>
    <recommendedName>
        <fullName evidence="3">Autophagy-related protein 11 C-terminal domain-containing protein</fullName>
    </recommendedName>
</protein>
<keyword evidence="1" id="KW-0072">Autophagy</keyword>
<evidence type="ECO:0000256" key="2">
    <source>
        <dbReference type="ARBA" id="ARBA00023054"/>
    </source>
</evidence>
<dbReference type="AlphaFoldDB" id="A0A199V0F6"/>
<dbReference type="GO" id="GO:0034045">
    <property type="term" value="C:phagophore assembly site membrane"/>
    <property type="evidence" value="ECO:0007669"/>
    <property type="project" value="TreeGrafter"/>
</dbReference>
<name>A0A199V0F6_ANACO</name>
<dbReference type="PANTHER" id="PTHR13222:SF1">
    <property type="entry name" value="RB1-INDUCIBLE COILED-COIL PROTEIN 1"/>
    <property type="match status" value="1"/>
</dbReference>
<dbReference type="GO" id="GO:1990316">
    <property type="term" value="C:Atg1/ULK1 kinase complex"/>
    <property type="evidence" value="ECO:0007669"/>
    <property type="project" value="TreeGrafter"/>
</dbReference>
<dbReference type="GO" id="GO:0019901">
    <property type="term" value="F:protein kinase binding"/>
    <property type="evidence" value="ECO:0007669"/>
    <property type="project" value="TreeGrafter"/>
</dbReference>
<dbReference type="GO" id="GO:0000422">
    <property type="term" value="P:autophagy of mitochondrion"/>
    <property type="evidence" value="ECO:0007669"/>
    <property type="project" value="TreeGrafter"/>
</dbReference>
<evidence type="ECO:0000313" key="5">
    <source>
        <dbReference type="Proteomes" id="UP000092600"/>
    </source>
</evidence>
<dbReference type="GO" id="GO:0061709">
    <property type="term" value="P:reticulophagy"/>
    <property type="evidence" value="ECO:0007669"/>
    <property type="project" value="TreeGrafter"/>
</dbReference>
<dbReference type="GO" id="GO:0060090">
    <property type="term" value="F:molecular adaptor activity"/>
    <property type="evidence" value="ECO:0007669"/>
    <property type="project" value="TreeGrafter"/>
</dbReference>
<gene>
    <name evidence="4" type="ORF">ACMD2_21259</name>
</gene>
<dbReference type="PANTHER" id="PTHR13222">
    <property type="entry name" value="RB1-INDUCIBLE COILED-COIL"/>
    <property type="match status" value="1"/>
</dbReference>
<dbReference type="EMBL" id="LSRQ01003881">
    <property type="protein sequence ID" value="OAY70529.1"/>
    <property type="molecule type" value="Genomic_DNA"/>
</dbReference>
<dbReference type="GO" id="GO:0000045">
    <property type="term" value="P:autophagosome assembly"/>
    <property type="evidence" value="ECO:0007669"/>
    <property type="project" value="InterPro"/>
</dbReference>
<keyword evidence="2" id="KW-0175">Coiled coil</keyword>
<dbReference type="STRING" id="4615.A0A199V0F6"/>
<evidence type="ECO:0000313" key="4">
    <source>
        <dbReference type="EMBL" id="OAY70529.1"/>
    </source>
</evidence>